<evidence type="ECO:0008006" key="5">
    <source>
        <dbReference type="Google" id="ProtNLM"/>
    </source>
</evidence>
<keyword evidence="2" id="KW-0732">Signal</keyword>
<dbReference type="Proteomes" id="UP000584931">
    <property type="component" value="Unassembled WGS sequence"/>
</dbReference>
<comment type="caution">
    <text evidence="3">The sequence shown here is derived from an EMBL/GenBank/DDBJ whole genome shotgun (WGS) entry which is preliminary data.</text>
</comment>
<dbReference type="EMBL" id="JACCHL010000001">
    <property type="protein sequence ID" value="NYH53355.1"/>
    <property type="molecule type" value="Genomic_DNA"/>
</dbReference>
<dbReference type="AlphaFoldDB" id="A0A7Z0BKN0"/>
<dbReference type="PROSITE" id="PS51257">
    <property type="entry name" value="PROKAR_LIPOPROTEIN"/>
    <property type="match status" value="1"/>
</dbReference>
<feature type="compositionally biased region" description="Acidic residues" evidence="1">
    <location>
        <begin position="55"/>
        <end position="77"/>
    </location>
</feature>
<proteinExistence type="predicted"/>
<feature type="region of interest" description="Disordered" evidence="1">
    <location>
        <begin position="22"/>
        <end position="99"/>
    </location>
</feature>
<evidence type="ECO:0000313" key="4">
    <source>
        <dbReference type="Proteomes" id="UP000584931"/>
    </source>
</evidence>
<evidence type="ECO:0000313" key="3">
    <source>
        <dbReference type="EMBL" id="NYH53355.1"/>
    </source>
</evidence>
<feature type="signal peptide" evidence="2">
    <location>
        <begin position="1"/>
        <end position="19"/>
    </location>
</feature>
<organism evidence="3 4">
    <name type="scientific">Nocardiopsis sinuspersici</name>
    <dbReference type="NCBI Taxonomy" id="501010"/>
    <lineage>
        <taxon>Bacteria</taxon>
        <taxon>Bacillati</taxon>
        <taxon>Actinomycetota</taxon>
        <taxon>Actinomycetes</taxon>
        <taxon>Streptosporangiales</taxon>
        <taxon>Nocardiopsidaceae</taxon>
        <taxon>Nocardiopsis</taxon>
    </lineage>
</organism>
<dbReference type="RefSeq" id="WP_179810382.1">
    <property type="nucleotide sequence ID" value="NZ_JACCHL010000001.1"/>
</dbReference>
<accession>A0A7Z0BKN0</accession>
<gene>
    <name evidence="3" type="ORF">HNR06_002944</name>
</gene>
<feature type="chain" id="PRO_5031270622" description="Lipoprotein" evidence="2">
    <location>
        <begin position="20"/>
        <end position="194"/>
    </location>
</feature>
<name>A0A7Z0BKN0_9ACTN</name>
<sequence length="194" mass="20816">MRRTILTGAALLLAVTACGEQVAPPDLPAPSPEAEQSRQEEGGDPSATGTPGEEPTIEENQEPVEGEQDSPEDEATGEEGTYVFNRYGDEDGFPDLSPTDYVATPFTTFSDMEWSEWSDEVAHGEGGVSGTWCLETGCQEDPYDVEVELGDPVEVGGGTFFSTYTITDYGDMSAKTRQAMQEADDGRLSLPPSE</sequence>
<evidence type="ECO:0000256" key="1">
    <source>
        <dbReference type="SAM" id="MobiDB-lite"/>
    </source>
</evidence>
<protein>
    <recommendedName>
        <fullName evidence="5">Lipoprotein</fullName>
    </recommendedName>
</protein>
<evidence type="ECO:0000256" key="2">
    <source>
        <dbReference type="SAM" id="SignalP"/>
    </source>
</evidence>
<reference evidence="3 4" key="1">
    <citation type="submission" date="2020-07" db="EMBL/GenBank/DDBJ databases">
        <title>Sequencing the genomes of 1000 actinobacteria strains.</title>
        <authorList>
            <person name="Klenk H.-P."/>
        </authorList>
    </citation>
    <scope>NUCLEOTIDE SEQUENCE [LARGE SCALE GENOMIC DNA]</scope>
    <source>
        <strain evidence="3 4">DSM 45278</strain>
    </source>
</reference>